<reference evidence="1 2" key="1">
    <citation type="submission" date="2017-11" db="EMBL/GenBank/DDBJ databases">
        <title>De-novo sequencing of pomegranate (Punica granatum L.) genome.</title>
        <authorList>
            <person name="Akparov Z."/>
            <person name="Amiraslanov A."/>
            <person name="Hajiyeva S."/>
            <person name="Abbasov M."/>
            <person name="Kaur K."/>
            <person name="Hamwieh A."/>
            <person name="Solovyev V."/>
            <person name="Salamov A."/>
            <person name="Braich B."/>
            <person name="Kosarev P."/>
            <person name="Mahmoud A."/>
            <person name="Hajiyev E."/>
            <person name="Babayeva S."/>
            <person name="Izzatullayeva V."/>
            <person name="Mammadov A."/>
            <person name="Mammadov A."/>
            <person name="Sharifova S."/>
            <person name="Ojaghi J."/>
            <person name="Eynullazada K."/>
            <person name="Bayramov B."/>
            <person name="Abdulazimova A."/>
            <person name="Shahmuradov I."/>
        </authorList>
    </citation>
    <scope>NUCLEOTIDE SEQUENCE [LARGE SCALE GENOMIC DNA]</scope>
    <source>
        <strain evidence="2">cv. AG2017</strain>
        <tissue evidence="1">Leaf</tissue>
    </source>
</reference>
<organism evidence="1 2">
    <name type="scientific">Punica granatum</name>
    <name type="common">Pomegranate</name>
    <dbReference type="NCBI Taxonomy" id="22663"/>
    <lineage>
        <taxon>Eukaryota</taxon>
        <taxon>Viridiplantae</taxon>
        <taxon>Streptophyta</taxon>
        <taxon>Embryophyta</taxon>
        <taxon>Tracheophyta</taxon>
        <taxon>Spermatophyta</taxon>
        <taxon>Magnoliopsida</taxon>
        <taxon>eudicotyledons</taxon>
        <taxon>Gunneridae</taxon>
        <taxon>Pentapetalae</taxon>
        <taxon>rosids</taxon>
        <taxon>malvids</taxon>
        <taxon>Myrtales</taxon>
        <taxon>Lythraceae</taxon>
        <taxon>Punica</taxon>
    </lineage>
</organism>
<evidence type="ECO:0000313" key="1">
    <source>
        <dbReference type="EMBL" id="PKI26080.1"/>
    </source>
</evidence>
<protein>
    <submittedName>
        <fullName evidence="1">Uncharacterized protein</fullName>
    </submittedName>
</protein>
<sequence>MHFREARHTGVRLECTGGAWEASSWRGERAGARARGCARRQARGARGVRAGRARVRWPAHGWHYSPESDDSSPEML</sequence>
<proteinExistence type="predicted"/>
<name>A0A2I0HFA7_PUNGR</name>
<dbReference type="AlphaFoldDB" id="A0A2I0HFA7"/>
<dbReference type="Proteomes" id="UP000233551">
    <property type="component" value="Unassembled WGS sequence"/>
</dbReference>
<accession>A0A2I0HFA7</accession>
<gene>
    <name evidence="1" type="ORF">CRG98_049231</name>
</gene>
<keyword evidence="2" id="KW-1185">Reference proteome</keyword>
<dbReference type="EMBL" id="PGOL01037237">
    <property type="protein sequence ID" value="PKI26080.1"/>
    <property type="molecule type" value="Genomic_DNA"/>
</dbReference>
<comment type="caution">
    <text evidence="1">The sequence shown here is derived from an EMBL/GenBank/DDBJ whole genome shotgun (WGS) entry which is preliminary data.</text>
</comment>
<evidence type="ECO:0000313" key="2">
    <source>
        <dbReference type="Proteomes" id="UP000233551"/>
    </source>
</evidence>